<proteinExistence type="predicted"/>
<reference evidence="1" key="1">
    <citation type="submission" date="2014-12" db="EMBL/GenBank/DDBJ databases">
        <title>Insight into the proteome of Arion vulgaris.</title>
        <authorList>
            <person name="Aradska J."/>
            <person name="Bulat T."/>
            <person name="Smidak R."/>
            <person name="Sarate P."/>
            <person name="Gangsoo J."/>
            <person name="Sialana F."/>
            <person name="Bilban M."/>
            <person name="Lubec G."/>
        </authorList>
    </citation>
    <scope>NUCLEOTIDE SEQUENCE</scope>
    <source>
        <tissue evidence="1">Skin</tissue>
    </source>
</reference>
<sequence>QGATIVSQKDNQHLVNLSNSQSVVLVASQGQGGFVLNQILPNTEPQSSTLLNSFVTPGSSPNKTAPNLVLSPLTQSQQNHSSSHFTSVSNSSTFYTQSGNNISAQPFIYSSPITTTMENVSPQPDMSQHDHPHWFASIFPTTTTTTTNSTNAFPLKID</sequence>
<name>A0A0B7C1X6_9EUPU</name>
<accession>A0A0B7C1X6</accession>
<dbReference type="AlphaFoldDB" id="A0A0B7C1X6"/>
<feature type="non-terminal residue" evidence="1">
    <location>
        <position position="1"/>
    </location>
</feature>
<dbReference type="EMBL" id="HACG01052352">
    <property type="protein sequence ID" value="CEK99223.1"/>
    <property type="molecule type" value="Transcribed_RNA"/>
</dbReference>
<gene>
    <name evidence="1" type="primary">ORF220742</name>
</gene>
<organism evidence="1">
    <name type="scientific">Arion vulgaris</name>
    <dbReference type="NCBI Taxonomy" id="1028688"/>
    <lineage>
        <taxon>Eukaryota</taxon>
        <taxon>Metazoa</taxon>
        <taxon>Spiralia</taxon>
        <taxon>Lophotrochozoa</taxon>
        <taxon>Mollusca</taxon>
        <taxon>Gastropoda</taxon>
        <taxon>Heterobranchia</taxon>
        <taxon>Euthyneura</taxon>
        <taxon>Panpulmonata</taxon>
        <taxon>Eupulmonata</taxon>
        <taxon>Stylommatophora</taxon>
        <taxon>Helicina</taxon>
        <taxon>Arionoidea</taxon>
        <taxon>Arionidae</taxon>
        <taxon>Arion</taxon>
    </lineage>
</organism>
<protein>
    <submittedName>
        <fullName evidence="1">Uncharacterized protein</fullName>
    </submittedName>
</protein>
<evidence type="ECO:0000313" key="1">
    <source>
        <dbReference type="EMBL" id="CEK99223.1"/>
    </source>
</evidence>
<feature type="non-terminal residue" evidence="1">
    <location>
        <position position="158"/>
    </location>
</feature>